<dbReference type="PANTHER" id="PTHR22792">
    <property type="entry name" value="LUPUS LA PROTEIN-RELATED"/>
    <property type="match status" value="1"/>
</dbReference>
<dbReference type="GO" id="GO:0003677">
    <property type="term" value="F:DNA binding"/>
    <property type="evidence" value="ECO:0007669"/>
    <property type="project" value="UniProtKB-KW"/>
</dbReference>
<dbReference type="STRING" id="4232.A0A251TVS6"/>
<dbReference type="Gene3D" id="1.10.10.10">
    <property type="entry name" value="Winged helix-like DNA-binding domain superfamily/Winged helix DNA-binding domain"/>
    <property type="match status" value="1"/>
</dbReference>
<dbReference type="InterPro" id="IPR036388">
    <property type="entry name" value="WH-like_DNA-bd_sf"/>
</dbReference>
<keyword evidence="5" id="KW-0238">DNA-binding</keyword>
<reference evidence="4" key="3">
    <citation type="submission" date="2020-06" db="EMBL/GenBank/DDBJ databases">
        <title>Helianthus annuus Genome sequencing and assembly Release 2.</title>
        <authorList>
            <person name="Gouzy J."/>
            <person name="Langlade N."/>
            <person name="Munos S."/>
        </authorList>
    </citation>
    <scope>NUCLEOTIDE SEQUENCE</scope>
    <source>
        <tissue evidence="4">Leaves</tissue>
    </source>
</reference>
<dbReference type="EMBL" id="CM007898">
    <property type="protein sequence ID" value="OTG14061.1"/>
    <property type="molecule type" value="Genomic_DNA"/>
</dbReference>
<feature type="domain" description="HTH La-type RNA-binding" evidence="3">
    <location>
        <begin position="180"/>
        <end position="269"/>
    </location>
</feature>
<dbReference type="PANTHER" id="PTHR22792:SF168">
    <property type="entry name" value="LA-TYPE HTH DOMAIN, WINGED HELIX-LIKE DNA-BINDING DOMAIN SUPERFAMILY"/>
    <property type="match status" value="1"/>
</dbReference>
<dbReference type="CDD" id="cd07323">
    <property type="entry name" value="LAM"/>
    <property type="match status" value="1"/>
</dbReference>
<protein>
    <submittedName>
        <fullName evidence="4">La-type HTH domain, winged helix-like DNA-binding domain superfamily</fullName>
    </submittedName>
    <submittedName>
        <fullName evidence="5">Putative winged helix-turn-helix DNA-binding domain-containing protein</fullName>
    </submittedName>
</protein>
<accession>A0A251TVS6</accession>
<keyword evidence="6" id="KW-1185">Reference proteome</keyword>
<gene>
    <name evidence="5" type="ORF">HannXRQ_Chr09g0245191</name>
    <name evidence="4" type="ORF">HanXRQr2_Chr15g0700701</name>
</gene>
<dbReference type="SUPFAM" id="SSF46785">
    <property type="entry name" value="Winged helix' DNA-binding domain"/>
    <property type="match status" value="1"/>
</dbReference>
<dbReference type="InterPro" id="IPR006630">
    <property type="entry name" value="La_HTH"/>
</dbReference>
<evidence type="ECO:0000256" key="1">
    <source>
        <dbReference type="ARBA" id="ARBA00022884"/>
    </source>
</evidence>
<dbReference type="EMBL" id="MNCJ02000330">
    <property type="protein sequence ID" value="KAF5765180.1"/>
    <property type="molecule type" value="Genomic_DNA"/>
</dbReference>
<dbReference type="SMART" id="SM00715">
    <property type="entry name" value="LA"/>
    <property type="match status" value="1"/>
</dbReference>
<organism evidence="5 6">
    <name type="scientific">Helianthus annuus</name>
    <name type="common">Common sunflower</name>
    <dbReference type="NCBI Taxonomy" id="4232"/>
    <lineage>
        <taxon>Eukaryota</taxon>
        <taxon>Viridiplantae</taxon>
        <taxon>Streptophyta</taxon>
        <taxon>Embryophyta</taxon>
        <taxon>Tracheophyta</taxon>
        <taxon>Spermatophyta</taxon>
        <taxon>Magnoliopsida</taxon>
        <taxon>eudicotyledons</taxon>
        <taxon>Gunneridae</taxon>
        <taxon>Pentapetalae</taxon>
        <taxon>asterids</taxon>
        <taxon>campanulids</taxon>
        <taxon>Asterales</taxon>
        <taxon>Asteraceae</taxon>
        <taxon>Asteroideae</taxon>
        <taxon>Heliantheae alliance</taxon>
        <taxon>Heliantheae</taxon>
        <taxon>Helianthus</taxon>
    </lineage>
</organism>
<dbReference type="Gramene" id="mRNA:HanXRQr2_Chr15g0700701">
    <property type="protein sequence ID" value="mRNA:HanXRQr2_Chr15g0700701"/>
    <property type="gene ID" value="HanXRQr2_Chr15g0700701"/>
</dbReference>
<sequence length="277" mass="30522">MMSEDGGGDGYRTPARSVRVSPPAVPVVSVSFPAETTSSPSVVPEQIVNASTDMYPPVVSVTSPAETTSSSSLVPALQVSASVNPASTPNHVAHSGQRLMRRGGGISGQDQGQHRNFYNRNTNMQPQMGGYMQPSAHNSTPFIPPPMPLLVQPLGSNVPTGVIYFRGPPPPQMFPGPFYFRFAEPLPDKIRKQIEYYFSIENLVRDTYLRGFMDEQGWVPVSLIAGFRKVSCLTDNAQLILNVMQYSDIVEVQGDKMRRRDDWMRWLIPPGVQDPLV</sequence>
<dbReference type="PROSITE" id="PS50961">
    <property type="entry name" value="HTH_LA"/>
    <property type="match status" value="1"/>
</dbReference>
<dbReference type="InterPro" id="IPR036390">
    <property type="entry name" value="WH_DNA-bd_sf"/>
</dbReference>
<dbReference type="FunFam" id="1.10.10.10:FF:000131">
    <property type="entry name" value="la-related protein 1B isoform X2"/>
    <property type="match status" value="1"/>
</dbReference>
<evidence type="ECO:0000313" key="5">
    <source>
        <dbReference type="EMBL" id="OTG14061.1"/>
    </source>
</evidence>
<reference evidence="5" key="2">
    <citation type="submission" date="2017-02" db="EMBL/GenBank/DDBJ databases">
        <title>Sunflower complete genome.</title>
        <authorList>
            <person name="Langlade N."/>
            <person name="Munos S."/>
        </authorList>
    </citation>
    <scope>NUCLEOTIDE SEQUENCE [LARGE SCALE GENOMIC DNA]</scope>
    <source>
        <tissue evidence="5">Leaves</tissue>
    </source>
</reference>
<dbReference type="InParanoid" id="A0A251TVS6"/>
<dbReference type="InterPro" id="IPR045180">
    <property type="entry name" value="La_dom_prot"/>
</dbReference>
<evidence type="ECO:0000256" key="2">
    <source>
        <dbReference type="PROSITE-ProRule" id="PRU00332"/>
    </source>
</evidence>
<dbReference type="Proteomes" id="UP000215914">
    <property type="component" value="Chromosome 9"/>
</dbReference>
<dbReference type="Pfam" id="PF05383">
    <property type="entry name" value="La"/>
    <property type="match status" value="1"/>
</dbReference>
<keyword evidence="1 2" id="KW-0694">RNA-binding</keyword>
<proteinExistence type="predicted"/>
<dbReference type="OrthoDB" id="340227at2759"/>
<dbReference type="GO" id="GO:0003723">
    <property type="term" value="F:RNA binding"/>
    <property type="evidence" value="ECO:0007669"/>
    <property type="project" value="UniProtKB-UniRule"/>
</dbReference>
<evidence type="ECO:0000259" key="3">
    <source>
        <dbReference type="PROSITE" id="PS50961"/>
    </source>
</evidence>
<dbReference type="AlphaFoldDB" id="A0A251TVS6"/>
<evidence type="ECO:0000313" key="4">
    <source>
        <dbReference type="EMBL" id="KAF5765180.1"/>
    </source>
</evidence>
<reference evidence="4 6" key="1">
    <citation type="journal article" date="2017" name="Nature">
        <title>The sunflower genome provides insights into oil metabolism, flowering and Asterid evolution.</title>
        <authorList>
            <person name="Badouin H."/>
            <person name="Gouzy J."/>
            <person name="Grassa C.J."/>
            <person name="Murat F."/>
            <person name="Staton S.E."/>
            <person name="Cottret L."/>
            <person name="Lelandais-Briere C."/>
            <person name="Owens G.L."/>
            <person name="Carrere S."/>
            <person name="Mayjonade B."/>
            <person name="Legrand L."/>
            <person name="Gill N."/>
            <person name="Kane N.C."/>
            <person name="Bowers J.E."/>
            <person name="Hubner S."/>
            <person name="Bellec A."/>
            <person name="Berard A."/>
            <person name="Berges H."/>
            <person name="Blanchet N."/>
            <person name="Boniface M.C."/>
            <person name="Brunel D."/>
            <person name="Catrice O."/>
            <person name="Chaidir N."/>
            <person name="Claudel C."/>
            <person name="Donnadieu C."/>
            <person name="Faraut T."/>
            <person name="Fievet G."/>
            <person name="Helmstetter N."/>
            <person name="King M."/>
            <person name="Knapp S.J."/>
            <person name="Lai Z."/>
            <person name="Le Paslier M.C."/>
            <person name="Lippi Y."/>
            <person name="Lorenzon L."/>
            <person name="Mandel J.R."/>
            <person name="Marage G."/>
            <person name="Marchand G."/>
            <person name="Marquand E."/>
            <person name="Bret-Mestries E."/>
            <person name="Morien E."/>
            <person name="Nambeesan S."/>
            <person name="Nguyen T."/>
            <person name="Pegot-Espagnet P."/>
            <person name="Pouilly N."/>
            <person name="Raftis F."/>
            <person name="Sallet E."/>
            <person name="Schiex T."/>
            <person name="Thomas J."/>
            <person name="Vandecasteele C."/>
            <person name="Vares D."/>
            <person name="Vear F."/>
            <person name="Vautrin S."/>
            <person name="Crespi M."/>
            <person name="Mangin B."/>
            <person name="Burke J.M."/>
            <person name="Salse J."/>
            <person name="Munos S."/>
            <person name="Vincourt P."/>
            <person name="Rieseberg L.H."/>
            <person name="Langlade N.B."/>
        </authorList>
    </citation>
    <scope>NUCLEOTIDE SEQUENCE [LARGE SCALE GENOMIC DNA]</scope>
    <source>
        <strain evidence="6">cv. SF193</strain>
        <tissue evidence="4">Leaves</tissue>
    </source>
</reference>
<evidence type="ECO:0000313" key="6">
    <source>
        <dbReference type="Proteomes" id="UP000215914"/>
    </source>
</evidence>
<name>A0A251TVS6_HELAN</name>